<evidence type="ECO:0000313" key="3">
    <source>
        <dbReference type="EMBL" id="URD96385.1"/>
    </source>
</evidence>
<evidence type="ECO:0000256" key="2">
    <source>
        <dbReference type="SAM" id="Phobius"/>
    </source>
</evidence>
<accession>A0A9E7FGT8</accession>
<dbReference type="InterPro" id="IPR004158">
    <property type="entry name" value="DUF247_pln"/>
</dbReference>
<feature type="compositionally biased region" description="Polar residues" evidence="1">
    <location>
        <begin position="13"/>
        <end position="24"/>
    </location>
</feature>
<dbReference type="EMBL" id="CP097506">
    <property type="protein sequence ID" value="URD96385.1"/>
    <property type="molecule type" value="Genomic_DNA"/>
</dbReference>
<dbReference type="AlphaFoldDB" id="A0A9E7FGT8"/>
<evidence type="ECO:0000256" key="1">
    <source>
        <dbReference type="SAM" id="MobiDB-lite"/>
    </source>
</evidence>
<dbReference type="OrthoDB" id="1589813at2759"/>
<protein>
    <submittedName>
        <fullName evidence="3">UPF0481 protein</fullName>
    </submittedName>
</protein>
<dbReference type="PANTHER" id="PTHR31170">
    <property type="entry name" value="BNAC04G53230D PROTEIN"/>
    <property type="match status" value="1"/>
</dbReference>
<keyword evidence="2" id="KW-1133">Transmembrane helix</keyword>
<evidence type="ECO:0000313" key="4">
    <source>
        <dbReference type="Proteomes" id="UP001055439"/>
    </source>
</evidence>
<dbReference type="PANTHER" id="PTHR31170:SF25">
    <property type="entry name" value="BNAA09G04570D PROTEIN"/>
    <property type="match status" value="1"/>
</dbReference>
<organism evidence="3 4">
    <name type="scientific">Musa troglodytarum</name>
    <name type="common">fe'i banana</name>
    <dbReference type="NCBI Taxonomy" id="320322"/>
    <lineage>
        <taxon>Eukaryota</taxon>
        <taxon>Viridiplantae</taxon>
        <taxon>Streptophyta</taxon>
        <taxon>Embryophyta</taxon>
        <taxon>Tracheophyta</taxon>
        <taxon>Spermatophyta</taxon>
        <taxon>Magnoliopsida</taxon>
        <taxon>Liliopsida</taxon>
        <taxon>Zingiberales</taxon>
        <taxon>Musaceae</taxon>
        <taxon>Musa</taxon>
    </lineage>
</organism>
<dbReference type="Pfam" id="PF03140">
    <property type="entry name" value="DUF247"/>
    <property type="match status" value="1"/>
</dbReference>
<keyword evidence="4" id="KW-1185">Reference proteome</keyword>
<sequence length="477" mass="54571">MSTPGEQIEKNNSRGVTGDMSTPGEQIEITIDPDWVVKLKNKLKETEQEDWRTERPTIFRVLPNLRGVDPKAYEPTIVSLGPFHHHKSHLKAMDHLKWHSLNKFLGRNPEKPLEDYLKLIKDNERQARMAYSEEVEMSSDDFVQMMLLDCCFVIETILPEGEGRATIWSLSPVLVRDMLILENQLPFCLLQPLFDSAFPGQSRELNNLILDFLSASITITTETPSVEKPFHHTLHLFHSCILPANDRDGSESSTSLCHKQNVSPVSFWPLSWLIKLSCCPRDDQEVTNLLLDWIPSATRLTEAGVHIRKKKKAKSFLDITFRDGKMEIPQMQVDDCTNTLLRNLIAFEQCCREASHHVTAYAELIDLLIDTAADVALLQQSKIIISGMGSGEEVATLFNRLFKEVTIDDPRRSNFSRIYKEVNEHYGARCNKWRTRLNHDYFSNPWAIVSVVAAIFLFILTTTQTVYTVLSYVQPPK</sequence>
<gene>
    <name evidence="3" type="ORF">MUK42_36162</name>
</gene>
<keyword evidence="2" id="KW-0472">Membrane</keyword>
<feature type="region of interest" description="Disordered" evidence="1">
    <location>
        <begin position="1"/>
        <end position="26"/>
    </location>
</feature>
<dbReference type="Proteomes" id="UP001055439">
    <property type="component" value="Chromosome 4"/>
</dbReference>
<keyword evidence="2" id="KW-0812">Transmembrane</keyword>
<feature type="transmembrane region" description="Helical" evidence="2">
    <location>
        <begin position="446"/>
        <end position="470"/>
    </location>
</feature>
<proteinExistence type="predicted"/>
<reference evidence="3" key="1">
    <citation type="submission" date="2022-05" db="EMBL/GenBank/DDBJ databases">
        <title>The Musa troglodytarum L. genome provides insights into the mechanism of non-climacteric behaviour and enrichment of carotenoids.</title>
        <authorList>
            <person name="Wang J."/>
        </authorList>
    </citation>
    <scope>NUCLEOTIDE SEQUENCE</scope>
    <source>
        <tissue evidence="3">Leaf</tissue>
    </source>
</reference>
<name>A0A9E7FGT8_9LILI</name>